<dbReference type="EMBL" id="JARESE010000066">
    <property type="protein sequence ID" value="MDE8653883.1"/>
    <property type="molecule type" value="Genomic_DNA"/>
</dbReference>
<accession>A0ABT5WVF5</accession>
<keyword evidence="8" id="KW-1185">Reference proteome</keyword>
<dbReference type="PANTHER" id="PTHR30461:SF23">
    <property type="entry name" value="DNA RECOMBINASE-RELATED"/>
    <property type="match status" value="1"/>
</dbReference>
<dbReference type="Pfam" id="PF00239">
    <property type="entry name" value="Resolvase"/>
    <property type="match status" value="1"/>
</dbReference>
<dbReference type="PROSITE" id="PS00397">
    <property type="entry name" value="RECOMBINASES_1"/>
    <property type="match status" value="1"/>
</dbReference>
<evidence type="ECO:0000259" key="5">
    <source>
        <dbReference type="PROSITE" id="PS51736"/>
    </source>
</evidence>
<dbReference type="InterPro" id="IPR006118">
    <property type="entry name" value="Recombinase_CS"/>
</dbReference>
<sequence>MLYARVSTRDQEKEGYSIPAQVKLLEDYAALNGLIIASSHVDVETARKAGRTAFGEMLRYLRRHPEVRILLVEKTDRLYRNIKDWAIIDDLGIEVHFVKENFILSDDCRSSEKFMHGIKVLMAKSYIDNLSEEATKGMAEKARQGLWPSIAPFGYANVIDPSGRKVVVVDPEIGPLVTLLYDWFASGRYTLTSITRKARLAGIKGRRSRNPIASATIYRILRNRFYAGVIEWGEAIHEGVHEPLISKALWDAVQDILDGRSSTNIRANPREFAFSGLIKCGHCGCAAVAEIKKERYIYYHCTGYRGKCPERYVREEVLEERFTAVLDRLRCTDAEFNLMQQAILAGQPAIDPDELDRRYRKKGHLFPAPGALMRNAIAYLDMGRRAHRSLASLPTEDKRQMLGLILSECFWANGELSVAFHRPFELLVAWLRQVRCGSGTDFAHRPSAALREMFQDPSPGVRRLIARYNAMVAVQADDGAGEAASIQDNWLLEGEAA</sequence>
<evidence type="ECO:0000256" key="2">
    <source>
        <dbReference type="ARBA" id="ARBA00023125"/>
    </source>
</evidence>
<feature type="domain" description="Recombinase" evidence="6">
    <location>
        <begin position="152"/>
        <end position="263"/>
    </location>
</feature>
<evidence type="ECO:0000313" key="8">
    <source>
        <dbReference type="Proteomes" id="UP001216253"/>
    </source>
</evidence>
<evidence type="ECO:0000259" key="6">
    <source>
        <dbReference type="PROSITE" id="PS51737"/>
    </source>
</evidence>
<dbReference type="InterPro" id="IPR038109">
    <property type="entry name" value="DNA_bind_recomb_sf"/>
</dbReference>
<dbReference type="InterPro" id="IPR006119">
    <property type="entry name" value="Resolv_N"/>
</dbReference>
<dbReference type="SMART" id="SM00857">
    <property type="entry name" value="Resolvase"/>
    <property type="match status" value="1"/>
</dbReference>
<name>A0ABT5WVF5_9SPHN</name>
<keyword evidence="3" id="KW-0233">DNA recombination</keyword>
<feature type="active site" description="O-(5'-phospho-DNA)-serine intermediate" evidence="4">
    <location>
        <position position="7"/>
    </location>
</feature>
<organism evidence="7 8">
    <name type="scientific">Novosphingobium album</name>
    <name type="common">ex Liu et al. 2023</name>
    <dbReference type="NCBI Taxonomy" id="3031130"/>
    <lineage>
        <taxon>Bacteria</taxon>
        <taxon>Pseudomonadati</taxon>
        <taxon>Pseudomonadota</taxon>
        <taxon>Alphaproteobacteria</taxon>
        <taxon>Sphingomonadales</taxon>
        <taxon>Sphingomonadaceae</taxon>
        <taxon>Novosphingobium</taxon>
    </lineage>
</organism>
<keyword evidence="2" id="KW-0238">DNA-binding</keyword>
<dbReference type="Gene3D" id="3.40.50.1390">
    <property type="entry name" value="Resolvase, N-terminal catalytic domain"/>
    <property type="match status" value="1"/>
</dbReference>
<comment type="caution">
    <text evidence="7">The sequence shown here is derived from an EMBL/GenBank/DDBJ whole genome shotgun (WGS) entry which is preliminary data.</text>
</comment>
<dbReference type="Pfam" id="PF07508">
    <property type="entry name" value="Recombinase"/>
    <property type="match status" value="1"/>
</dbReference>
<dbReference type="InterPro" id="IPR036162">
    <property type="entry name" value="Resolvase-like_N_sf"/>
</dbReference>
<dbReference type="PANTHER" id="PTHR30461">
    <property type="entry name" value="DNA-INVERTASE FROM LAMBDOID PROPHAGE"/>
    <property type="match status" value="1"/>
</dbReference>
<keyword evidence="1" id="KW-0229">DNA integration</keyword>
<dbReference type="InterPro" id="IPR011109">
    <property type="entry name" value="DNA_bind_recombinase_dom"/>
</dbReference>
<feature type="domain" description="Resolvase/invertase-type recombinase catalytic" evidence="5">
    <location>
        <begin position="1"/>
        <end position="145"/>
    </location>
</feature>
<dbReference type="InterPro" id="IPR025827">
    <property type="entry name" value="Zn_ribbon_recom_dom"/>
</dbReference>
<dbReference type="CDD" id="cd00338">
    <property type="entry name" value="Ser_Recombinase"/>
    <property type="match status" value="1"/>
</dbReference>
<dbReference type="PROSITE" id="PS51737">
    <property type="entry name" value="RECOMBINASE_DNA_BIND"/>
    <property type="match status" value="1"/>
</dbReference>
<proteinExistence type="predicted"/>
<dbReference type="Gene3D" id="3.90.1750.20">
    <property type="entry name" value="Putative Large Serine Recombinase, Chain B, Domain 2"/>
    <property type="match status" value="1"/>
</dbReference>
<dbReference type="PROSITE" id="PS51736">
    <property type="entry name" value="RECOMBINASES_3"/>
    <property type="match status" value="1"/>
</dbReference>
<evidence type="ECO:0000256" key="3">
    <source>
        <dbReference type="ARBA" id="ARBA00023172"/>
    </source>
</evidence>
<dbReference type="Proteomes" id="UP001216253">
    <property type="component" value="Unassembled WGS sequence"/>
</dbReference>
<protein>
    <submittedName>
        <fullName evidence="7">Recombinase family protein</fullName>
    </submittedName>
</protein>
<dbReference type="InterPro" id="IPR050639">
    <property type="entry name" value="SSR_resolvase"/>
</dbReference>
<evidence type="ECO:0000256" key="4">
    <source>
        <dbReference type="PROSITE-ProRule" id="PRU10137"/>
    </source>
</evidence>
<dbReference type="SUPFAM" id="SSF53041">
    <property type="entry name" value="Resolvase-like"/>
    <property type="match status" value="1"/>
</dbReference>
<evidence type="ECO:0000256" key="1">
    <source>
        <dbReference type="ARBA" id="ARBA00022908"/>
    </source>
</evidence>
<evidence type="ECO:0000313" key="7">
    <source>
        <dbReference type="EMBL" id="MDE8653883.1"/>
    </source>
</evidence>
<gene>
    <name evidence="7" type="ORF">PYV00_19515</name>
</gene>
<dbReference type="Pfam" id="PF13408">
    <property type="entry name" value="Zn_ribbon_recom"/>
    <property type="match status" value="1"/>
</dbReference>
<reference evidence="7 8" key="1">
    <citation type="submission" date="2023-03" db="EMBL/GenBank/DDBJ databases">
        <title>NovoSphingobium album sp. nov. isolated from polycyclic aromatic hydrocarbons- and heavy-metal polluted soil.</title>
        <authorList>
            <person name="Liu Z."/>
            <person name="Wang K."/>
        </authorList>
    </citation>
    <scope>NUCLEOTIDE SEQUENCE [LARGE SCALE GENOMIC DNA]</scope>
    <source>
        <strain evidence="7 8">H3SJ31-1</strain>
    </source>
</reference>